<proteinExistence type="predicted"/>
<sequence>MVTQYYSDASCTEPTYTEVRHFTYDKAICLGEIKSISVRIENANDAHMQSIVKECGSKLTRDFVDISTLSCTVAGSHPFADELKTVGSSLYRCIDFQNGQPVLNDMKADAKCTSEFNMGMSWLSGTVIAVVVVFIVLIIVSIVAILYVFIKPGQKREEKKNNAEQFAV</sequence>
<protein>
    <submittedName>
        <fullName evidence="2">Uncharacterized protein</fullName>
    </submittedName>
</protein>
<evidence type="ECO:0000313" key="3">
    <source>
        <dbReference type="Proteomes" id="UP000008312"/>
    </source>
</evidence>
<dbReference type="RefSeq" id="XP_012899550.1">
    <property type="nucleotide sequence ID" value="XM_013044096.1"/>
</dbReference>
<accession>D8MBR3</accession>
<dbReference type="GeneID" id="24922078"/>
<keyword evidence="1" id="KW-0472">Membrane</keyword>
<evidence type="ECO:0000313" key="2">
    <source>
        <dbReference type="EMBL" id="CBK25502.2"/>
    </source>
</evidence>
<keyword evidence="1" id="KW-1133">Transmembrane helix</keyword>
<reference evidence="2" key="1">
    <citation type="submission" date="2010-02" db="EMBL/GenBank/DDBJ databases">
        <title>Sequencing and annotation of the Blastocystis hominis genome.</title>
        <authorList>
            <person name="Wincker P."/>
        </authorList>
    </citation>
    <scope>NUCLEOTIDE SEQUENCE</scope>
    <source>
        <strain evidence="2">Singapore isolate B</strain>
    </source>
</reference>
<organism evidence="2">
    <name type="scientific">Blastocystis hominis</name>
    <dbReference type="NCBI Taxonomy" id="12968"/>
    <lineage>
        <taxon>Eukaryota</taxon>
        <taxon>Sar</taxon>
        <taxon>Stramenopiles</taxon>
        <taxon>Bigyra</taxon>
        <taxon>Opalozoa</taxon>
        <taxon>Opalinata</taxon>
        <taxon>Blastocystidae</taxon>
        <taxon>Blastocystis</taxon>
    </lineage>
</organism>
<feature type="transmembrane region" description="Helical" evidence="1">
    <location>
        <begin position="122"/>
        <end position="150"/>
    </location>
</feature>
<dbReference type="InParanoid" id="D8MBR3"/>
<keyword evidence="3" id="KW-1185">Reference proteome</keyword>
<dbReference type="AlphaFoldDB" id="D8MBR3"/>
<name>D8MBR3_BLAHO</name>
<dbReference type="EMBL" id="FN668691">
    <property type="protein sequence ID" value="CBK25502.2"/>
    <property type="molecule type" value="Genomic_DNA"/>
</dbReference>
<gene>
    <name evidence="2" type="ORF">GSBLH_T00005097001</name>
</gene>
<keyword evidence="1" id="KW-0812">Transmembrane</keyword>
<dbReference type="Proteomes" id="UP000008312">
    <property type="component" value="Unassembled WGS sequence"/>
</dbReference>
<evidence type="ECO:0000256" key="1">
    <source>
        <dbReference type="SAM" id="Phobius"/>
    </source>
</evidence>